<feature type="domain" description="Retrovirus-related Pol polyprotein from transposon TNT 1-94-like beta-barrel" evidence="1">
    <location>
        <begin position="15"/>
        <end position="88"/>
    </location>
</feature>
<accession>M1ANP4</accession>
<proteinExistence type="predicted"/>
<keyword evidence="3" id="KW-1185">Reference proteome</keyword>
<dbReference type="OMA" id="QSATICK"/>
<evidence type="ECO:0000259" key="1">
    <source>
        <dbReference type="Pfam" id="PF22936"/>
    </source>
</evidence>
<dbReference type="Gramene" id="PGSC0003DMT400026752">
    <property type="protein sequence ID" value="PGSC0003DMT400026752"/>
    <property type="gene ID" value="PGSC0003DMG400010336"/>
</dbReference>
<evidence type="ECO:0000313" key="2">
    <source>
        <dbReference type="EnsemblPlants" id="PGSC0003DMT400026752"/>
    </source>
</evidence>
<reference evidence="2" key="2">
    <citation type="submission" date="2015-06" db="UniProtKB">
        <authorList>
            <consortium name="EnsemblPlants"/>
        </authorList>
    </citation>
    <scope>IDENTIFICATION</scope>
    <source>
        <strain evidence="2">DM1-3 516 R44</strain>
    </source>
</reference>
<dbReference type="PaxDb" id="4113-PGSC0003DMT400026752"/>
<dbReference type="Pfam" id="PF22936">
    <property type="entry name" value="Pol_BBD"/>
    <property type="match status" value="1"/>
</dbReference>
<sequence>MSQSSAYSVKNIQEWIIDTGATNHMVADVNLLDKLAIVSRGVYLPNGVVAQVTHPGSSSVTARTSLTNVLYLPQFKFNLIYVSKLTKKLGCSVSFFPDFCLFQDLSNGRVREICREENGLYVLTGSTKLQQPQSQNNGCVLAIKDSNTSQVSADVELWHQRIGHAFIRSLNKIISVKIECIANTLNNCTIFPHAK</sequence>
<dbReference type="InterPro" id="IPR054722">
    <property type="entry name" value="PolX-like_BBD"/>
</dbReference>
<dbReference type="Proteomes" id="UP000011115">
    <property type="component" value="Unassembled WGS sequence"/>
</dbReference>
<protein>
    <submittedName>
        <fullName evidence="2">Integrase core domain containing protein</fullName>
    </submittedName>
</protein>
<evidence type="ECO:0000313" key="3">
    <source>
        <dbReference type="Proteomes" id="UP000011115"/>
    </source>
</evidence>
<reference evidence="3" key="1">
    <citation type="journal article" date="2011" name="Nature">
        <title>Genome sequence and analysis of the tuber crop potato.</title>
        <authorList>
            <consortium name="The Potato Genome Sequencing Consortium"/>
        </authorList>
    </citation>
    <scope>NUCLEOTIDE SEQUENCE [LARGE SCALE GENOMIC DNA]</scope>
    <source>
        <strain evidence="3">cv. DM1-3 516 R44</strain>
    </source>
</reference>
<dbReference type="AlphaFoldDB" id="M1ANP4"/>
<dbReference type="InParanoid" id="M1ANP4"/>
<name>M1ANP4_SOLTU</name>
<organism evidence="2 3">
    <name type="scientific">Solanum tuberosum</name>
    <name type="common">Potato</name>
    <dbReference type="NCBI Taxonomy" id="4113"/>
    <lineage>
        <taxon>Eukaryota</taxon>
        <taxon>Viridiplantae</taxon>
        <taxon>Streptophyta</taxon>
        <taxon>Embryophyta</taxon>
        <taxon>Tracheophyta</taxon>
        <taxon>Spermatophyta</taxon>
        <taxon>Magnoliopsida</taxon>
        <taxon>eudicotyledons</taxon>
        <taxon>Gunneridae</taxon>
        <taxon>Pentapetalae</taxon>
        <taxon>asterids</taxon>
        <taxon>lamiids</taxon>
        <taxon>Solanales</taxon>
        <taxon>Solanaceae</taxon>
        <taxon>Solanoideae</taxon>
        <taxon>Solaneae</taxon>
        <taxon>Solanum</taxon>
    </lineage>
</organism>
<dbReference type="HOGENOM" id="CLU_1398555_0_0_1"/>
<dbReference type="eggNOG" id="KOG0017">
    <property type="taxonomic scope" value="Eukaryota"/>
</dbReference>
<dbReference type="EnsemblPlants" id="PGSC0003DMT400026752">
    <property type="protein sequence ID" value="PGSC0003DMT400026752"/>
    <property type="gene ID" value="PGSC0003DMG400010336"/>
</dbReference>